<dbReference type="Proteomes" id="UP000831113">
    <property type="component" value="Chromosome"/>
</dbReference>
<keyword evidence="2" id="KW-1185">Reference proteome</keyword>
<organism evidence="1 2">
    <name type="scientific">Hymenobacter tibetensis</name>
    <dbReference type="NCBI Taxonomy" id="497967"/>
    <lineage>
        <taxon>Bacteria</taxon>
        <taxon>Pseudomonadati</taxon>
        <taxon>Bacteroidota</taxon>
        <taxon>Cytophagia</taxon>
        <taxon>Cytophagales</taxon>
        <taxon>Hymenobacteraceae</taxon>
        <taxon>Hymenobacter</taxon>
    </lineage>
</organism>
<dbReference type="RefSeq" id="WP_243798025.1">
    <property type="nucleotide sequence ID" value="NZ_CP094669.1"/>
</dbReference>
<evidence type="ECO:0000313" key="1">
    <source>
        <dbReference type="EMBL" id="UOG74565.1"/>
    </source>
</evidence>
<proteinExistence type="predicted"/>
<reference evidence="1 2" key="1">
    <citation type="submission" date="2022-03" db="EMBL/GenBank/DDBJ databases">
        <title>Hymenobactersp. isolated from the air.</title>
        <authorList>
            <person name="Won M."/>
            <person name="Kwon S.-W."/>
        </authorList>
    </citation>
    <scope>NUCLEOTIDE SEQUENCE [LARGE SCALE GENOMIC DNA]</scope>
    <source>
        <strain evidence="1 2">KACC 21982</strain>
    </source>
</reference>
<gene>
    <name evidence="1" type="ORF">MTX78_20915</name>
</gene>
<accession>A0ABY4CZH5</accession>
<protein>
    <submittedName>
        <fullName evidence="1">Uncharacterized protein</fullName>
    </submittedName>
</protein>
<name>A0ABY4CZH5_9BACT</name>
<evidence type="ECO:0000313" key="2">
    <source>
        <dbReference type="Proteomes" id="UP000831113"/>
    </source>
</evidence>
<dbReference type="EMBL" id="CP094669">
    <property type="protein sequence ID" value="UOG74565.1"/>
    <property type="molecule type" value="Genomic_DNA"/>
</dbReference>
<sequence length="63" mass="6521">MPTSIPSCSAPLPIASHLFTLSALDVAPGYATIDGEYIAQEDGEEALRTGRAMLVGGLFVGLE</sequence>